<keyword evidence="1" id="KW-0040">ANK repeat</keyword>
<accession>A0A059C4W8</accession>
<dbReference type="eggNOG" id="KOG0504">
    <property type="taxonomic scope" value="Eukaryota"/>
</dbReference>
<organism evidence="2">
    <name type="scientific">Eucalyptus grandis</name>
    <name type="common">Flooded gum</name>
    <dbReference type="NCBI Taxonomy" id="71139"/>
    <lineage>
        <taxon>Eukaryota</taxon>
        <taxon>Viridiplantae</taxon>
        <taxon>Streptophyta</taxon>
        <taxon>Embryophyta</taxon>
        <taxon>Tracheophyta</taxon>
        <taxon>Spermatophyta</taxon>
        <taxon>Magnoliopsida</taxon>
        <taxon>eudicotyledons</taxon>
        <taxon>Gunneridae</taxon>
        <taxon>Pentapetalae</taxon>
        <taxon>rosids</taxon>
        <taxon>malvids</taxon>
        <taxon>Myrtales</taxon>
        <taxon>Myrtaceae</taxon>
        <taxon>Myrtoideae</taxon>
        <taxon>Eucalypteae</taxon>
        <taxon>Eucalyptus</taxon>
    </lineage>
</organism>
<dbReference type="PROSITE" id="PS50297">
    <property type="entry name" value="ANK_REP_REGION"/>
    <property type="match status" value="1"/>
</dbReference>
<dbReference type="PROSITE" id="PS50088">
    <property type="entry name" value="ANK_REPEAT"/>
    <property type="match status" value="1"/>
</dbReference>
<proteinExistence type="predicted"/>
<dbReference type="Pfam" id="PF12796">
    <property type="entry name" value="Ank_2"/>
    <property type="match status" value="1"/>
</dbReference>
<feature type="repeat" description="ANK" evidence="1">
    <location>
        <begin position="70"/>
        <end position="102"/>
    </location>
</feature>
<dbReference type="InParanoid" id="A0A059C4W8"/>
<dbReference type="AlphaFoldDB" id="A0A059C4W8"/>
<dbReference type="InterPro" id="IPR002110">
    <property type="entry name" value="Ankyrin_rpt"/>
</dbReference>
<name>A0A059C4W8_EUCGR</name>
<reference evidence="2" key="1">
    <citation type="submission" date="2013-07" db="EMBL/GenBank/DDBJ databases">
        <title>The genome of Eucalyptus grandis.</title>
        <authorList>
            <person name="Schmutz J."/>
            <person name="Hayes R."/>
            <person name="Myburg A."/>
            <person name="Tuskan G."/>
            <person name="Grattapaglia D."/>
            <person name="Rokhsar D.S."/>
        </authorList>
    </citation>
    <scope>NUCLEOTIDE SEQUENCE</scope>
    <source>
        <tissue evidence="2">Leaf extractions</tissue>
    </source>
</reference>
<dbReference type="PANTHER" id="PTHR24128:SF61">
    <property type="entry name" value="ANKYRIN REPEAT-CONTAINING PROTEIN BDA1-LIKE"/>
    <property type="match status" value="1"/>
</dbReference>
<dbReference type="SUPFAM" id="SSF48403">
    <property type="entry name" value="Ankyrin repeat"/>
    <property type="match status" value="1"/>
</dbReference>
<gene>
    <name evidence="2" type="ORF">EUGRSUZ_E01712</name>
</gene>
<evidence type="ECO:0000313" key="2">
    <source>
        <dbReference type="EMBL" id="KCW73246.1"/>
    </source>
</evidence>
<dbReference type="EMBL" id="KK198757">
    <property type="protein sequence ID" value="KCW73246.1"/>
    <property type="molecule type" value="Genomic_DNA"/>
</dbReference>
<dbReference type="STRING" id="71139.A0A059C4W8"/>
<dbReference type="Gene3D" id="1.25.40.20">
    <property type="entry name" value="Ankyrin repeat-containing domain"/>
    <property type="match status" value="1"/>
</dbReference>
<dbReference type="SMART" id="SM00248">
    <property type="entry name" value="ANK"/>
    <property type="match status" value="2"/>
</dbReference>
<evidence type="ECO:0000256" key="1">
    <source>
        <dbReference type="PROSITE-ProRule" id="PRU00023"/>
    </source>
</evidence>
<protein>
    <submittedName>
        <fullName evidence="2">Uncharacterized protein</fullName>
    </submittedName>
</protein>
<dbReference type="Gramene" id="KCW73246">
    <property type="protein sequence ID" value="KCW73246"/>
    <property type="gene ID" value="EUGRSUZ_E01712"/>
</dbReference>
<dbReference type="PANTHER" id="PTHR24128">
    <property type="entry name" value="HOMEOBOX PROTEIN WARIAI"/>
    <property type="match status" value="1"/>
</dbReference>
<sequence length="141" mass="15658">MERMVLEAARKGNIDELKDLIGSNQLILEEMALEGAGHTSLHVACVGGHLDFVGELLKHMPKLAEKVNLRGFSPLHIAAARGDVEIVVELLKVGTHLCSVKGWERRIHFHGDTAIHLTRVCRRENRSRGDRASPCREEQPG</sequence>
<dbReference type="InterPro" id="IPR036770">
    <property type="entry name" value="Ankyrin_rpt-contain_sf"/>
</dbReference>